<dbReference type="Proteomes" id="UP000799537">
    <property type="component" value="Unassembled WGS sequence"/>
</dbReference>
<dbReference type="AlphaFoldDB" id="A0A6A6CJQ6"/>
<reference evidence="2" key="1">
    <citation type="journal article" date="2020" name="Stud. Mycol.">
        <title>101 Dothideomycetes genomes: a test case for predicting lifestyles and emergence of pathogens.</title>
        <authorList>
            <person name="Haridas S."/>
            <person name="Albert R."/>
            <person name="Binder M."/>
            <person name="Bloem J."/>
            <person name="Labutti K."/>
            <person name="Salamov A."/>
            <person name="Andreopoulos B."/>
            <person name="Baker S."/>
            <person name="Barry K."/>
            <person name="Bills G."/>
            <person name="Bluhm B."/>
            <person name="Cannon C."/>
            <person name="Castanera R."/>
            <person name="Culley D."/>
            <person name="Daum C."/>
            <person name="Ezra D."/>
            <person name="Gonzalez J."/>
            <person name="Henrissat B."/>
            <person name="Kuo A."/>
            <person name="Liang C."/>
            <person name="Lipzen A."/>
            <person name="Lutzoni F."/>
            <person name="Magnuson J."/>
            <person name="Mondo S."/>
            <person name="Nolan M."/>
            <person name="Ohm R."/>
            <person name="Pangilinan J."/>
            <person name="Park H.-J."/>
            <person name="Ramirez L."/>
            <person name="Alfaro M."/>
            <person name="Sun H."/>
            <person name="Tritt A."/>
            <person name="Yoshinaga Y."/>
            <person name="Zwiers L.-H."/>
            <person name="Turgeon B."/>
            <person name="Goodwin S."/>
            <person name="Spatafora J."/>
            <person name="Crous P."/>
            <person name="Grigoriev I."/>
        </authorList>
    </citation>
    <scope>NUCLEOTIDE SEQUENCE</scope>
    <source>
        <strain evidence="2">ATCC 36951</strain>
    </source>
</reference>
<dbReference type="PANTHER" id="PTHR24148:SF64">
    <property type="entry name" value="HETEROKARYON INCOMPATIBILITY DOMAIN-CONTAINING PROTEIN"/>
    <property type="match status" value="1"/>
</dbReference>
<dbReference type="GeneID" id="54559890"/>
<keyword evidence="3" id="KW-1185">Reference proteome</keyword>
<sequence length="611" mass="69240">MSAIYRPLPLSSVRLLRFLDDTGMKCSLYEYDIEHAPPYACLSYCWDDEGVEEPSGNRPVISMNSTPMLIRDSLYSALRHLNYFVQSKDLLFWVDAICINQEDLEERARQVRLMKILYEGAETVLSWIGLPSNEERTQQAVRLLEALVEIPIHVLDAQKQKANLEWCLQYLHQQPSFATGSKDDILLAWEALIELLKRRYWSRTWVHQEVTLPHVKFYCGRYCFSWPHLLAFNAFHTTYGGNRQVPDRFQLIVARGSSVGSPLLDLLNAYNNRQEVFVRHRVSMARLAAVVRDLRLTSCIDPRDKIFAALPHASDVDMARDESLTAIDCTKELGDVYVDLTEYLLLNGRGLEILGYICANKGDANQKNNHPSERFLPSWVPDWRIASRIRPLNSTGLLHGDYNLLYEPCPGTNIALSVSGQTLRIDGFVFDTIRCLTSTSGREEDATLPSGLRRSWAGELRASCHSLSDEAFNRTLVADAKHVTSDENNRDINVRSGCVDWDVIDQFGRDLDQRRIRQRVRLLDAIRCLCRDRRGGNTERGSLGLFPEAAVPGDRVAAFLGGNALYVVRPCIGRPGYYSCIGECFVDGMMDGEVMVLSDTQGLKANTMMLI</sequence>
<dbReference type="OrthoDB" id="5416609at2759"/>
<organism evidence="2 3">
    <name type="scientific">Zasmidium cellare ATCC 36951</name>
    <dbReference type="NCBI Taxonomy" id="1080233"/>
    <lineage>
        <taxon>Eukaryota</taxon>
        <taxon>Fungi</taxon>
        <taxon>Dikarya</taxon>
        <taxon>Ascomycota</taxon>
        <taxon>Pezizomycotina</taxon>
        <taxon>Dothideomycetes</taxon>
        <taxon>Dothideomycetidae</taxon>
        <taxon>Mycosphaerellales</taxon>
        <taxon>Mycosphaerellaceae</taxon>
        <taxon>Zasmidium</taxon>
    </lineage>
</organism>
<dbReference type="PANTHER" id="PTHR24148">
    <property type="entry name" value="ANKYRIN REPEAT DOMAIN-CONTAINING PROTEIN 39 HOMOLOG-RELATED"/>
    <property type="match status" value="1"/>
</dbReference>
<dbReference type="InterPro" id="IPR052895">
    <property type="entry name" value="HetReg/Transcr_Mod"/>
</dbReference>
<feature type="domain" description="Heterokaryon incompatibility" evidence="1">
    <location>
        <begin position="39"/>
        <end position="209"/>
    </location>
</feature>
<name>A0A6A6CJQ6_ZASCE</name>
<evidence type="ECO:0000259" key="1">
    <source>
        <dbReference type="Pfam" id="PF06985"/>
    </source>
</evidence>
<dbReference type="InterPro" id="IPR010730">
    <property type="entry name" value="HET"/>
</dbReference>
<evidence type="ECO:0000313" key="3">
    <source>
        <dbReference type="Proteomes" id="UP000799537"/>
    </source>
</evidence>
<protein>
    <recommendedName>
        <fullName evidence="1">Heterokaryon incompatibility domain-containing protein</fullName>
    </recommendedName>
</protein>
<evidence type="ECO:0000313" key="2">
    <source>
        <dbReference type="EMBL" id="KAF2166428.1"/>
    </source>
</evidence>
<dbReference type="Pfam" id="PF26639">
    <property type="entry name" value="Het-6_barrel"/>
    <property type="match status" value="1"/>
</dbReference>
<accession>A0A6A6CJQ6</accession>
<dbReference type="Pfam" id="PF06985">
    <property type="entry name" value="HET"/>
    <property type="match status" value="1"/>
</dbReference>
<dbReference type="EMBL" id="ML993596">
    <property type="protein sequence ID" value="KAF2166428.1"/>
    <property type="molecule type" value="Genomic_DNA"/>
</dbReference>
<proteinExistence type="predicted"/>
<dbReference type="RefSeq" id="XP_033667317.1">
    <property type="nucleotide sequence ID" value="XM_033806618.1"/>
</dbReference>
<gene>
    <name evidence="2" type="ORF">M409DRAFT_23071</name>
</gene>